<dbReference type="InterPro" id="IPR000719">
    <property type="entry name" value="Prot_kinase_dom"/>
</dbReference>
<feature type="region of interest" description="Disordered" evidence="7">
    <location>
        <begin position="389"/>
        <end position="462"/>
    </location>
</feature>
<sequence>MTTKLTVPSMASRRRGVSAPPPMEWMVHFEPASEAGKVSKHVSAHKGKYPDELIDHYSVGYTVGDGGFSKVKLARHRMTGIKVAIKMISKETLQRQGELFRAANEIAALQLLKHQNIARLFQVLESRSRVYLVMEHLPAGELFDYIVAQGRIRDEMVARKLFRQIVSAVAHSHQEGFAHRDLKPENMLFDEKKVLKLIDFGLVSMPHTEQCKTSCGSANYAAPEVIRGESYSGPAADMWSLGIVAYAMLCGCLPFDDPDLRVLGSLIRKGEYAEPSHLSPSARDMIRGLLSLDPARRMTMDQLLAHPWMVAGLPTDRLDTSSQIECAELDPQVVGVLARYYGVSEDRVRSHLETDPYDHVTADYEMVCLAKTKRLPLRLIEGAGTFQPRELPEIEVEQPDADSDATGDGADGAGRMRPGSALSNASSTISTPDASRAGSPRTRRGRRRGMSETLQVPNVDAMTPRSGNWLSARFNSMRTLAQPLIVSDSNLGINFKSKADAETVRQAIYAHLSSLPGEVRVKNRMFRLDVLMRNDLSDNQEIRLHFEIVRIVDPPLTGIRVTRVKGDRAQVQKACLAIFEDFKV</sequence>
<feature type="compositionally biased region" description="Polar residues" evidence="7">
    <location>
        <begin position="421"/>
        <end position="433"/>
    </location>
</feature>
<dbReference type="SUPFAM" id="SSF56112">
    <property type="entry name" value="Protein kinase-like (PK-like)"/>
    <property type="match status" value="1"/>
</dbReference>
<dbReference type="InterPro" id="IPR011009">
    <property type="entry name" value="Kinase-like_dom_sf"/>
</dbReference>
<name>F2TYX9_SALR5</name>
<feature type="binding site" evidence="6">
    <location>
        <position position="86"/>
    </location>
    <ligand>
        <name>ATP</name>
        <dbReference type="ChEBI" id="CHEBI:30616"/>
    </ligand>
</feature>
<evidence type="ECO:0000256" key="7">
    <source>
        <dbReference type="SAM" id="MobiDB-lite"/>
    </source>
</evidence>
<protein>
    <submittedName>
        <fullName evidence="10">CAMK/CAMKL protein kinase</fullName>
    </submittedName>
</protein>
<dbReference type="FunFam" id="3.30.200.20:FF:000003">
    <property type="entry name" value="Non-specific serine/threonine protein kinase"/>
    <property type="match status" value="1"/>
</dbReference>
<dbReference type="InterPro" id="IPR001772">
    <property type="entry name" value="KA1_dom"/>
</dbReference>
<evidence type="ECO:0000256" key="3">
    <source>
        <dbReference type="ARBA" id="ARBA00022741"/>
    </source>
</evidence>
<dbReference type="InterPro" id="IPR017441">
    <property type="entry name" value="Protein_kinase_ATP_BS"/>
</dbReference>
<dbReference type="STRING" id="946362.F2TYX9"/>
<dbReference type="Proteomes" id="UP000007799">
    <property type="component" value="Unassembled WGS sequence"/>
</dbReference>
<keyword evidence="3 6" id="KW-0547">Nucleotide-binding</keyword>
<dbReference type="SMART" id="SM00220">
    <property type="entry name" value="S_TKc"/>
    <property type="match status" value="1"/>
</dbReference>
<keyword evidence="4 10" id="KW-0418">Kinase</keyword>
<evidence type="ECO:0000313" key="10">
    <source>
        <dbReference type="EMBL" id="EGD78803.1"/>
    </source>
</evidence>
<dbReference type="EMBL" id="GL832957">
    <property type="protein sequence ID" value="EGD78803.1"/>
    <property type="molecule type" value="Genomic_DNA"/>
</dbReference>
<keyword evidence="5 6" id="KW-0067">ATP-binding</keyword>
<dbReference type="PROSITE" id="PS50032">
    <property type="entry name" value="KA1"/>
    <property type="match status" value="1"/>
</dbReference>
<evidence type="ECO:0000259" key="8">
    <source>
        <dbReference type="PROSITE" id="PS50011"/>
    </source>
</evidence>
<dbReference type="FunFam" id="1.10.510.10:FF:000571">
    <property type="entry name" value="Maternal embryonic leucine zipper kinase"/>
    <property type="match status" value="1"/>
</dbReference>
<dbReference type="GeneID" id="16078353"/>
<keyword evidence="1" id="KW-0723">Serine/threonine-protein kinase</keyword>
<reference evidence="10" key="1">
    <citation type="submission" date="2009-08" db="EMBL/GenBank/DDBJ databases">
        <title>Annotation of Salpingoeca rosetta.</title>
        <authorList>
            <consortium name="The Broad Institute Genome Sequencing Platform"/>
            <person name="Russ C."/>
            <person name="Cuomo C."/>
            <person name="Burger G."/>
            <person name="Gray M.W."/>
            <person name="Holland P.W.H."/>
            <person name="King N."/>
            <person name="Lang F.B.F."/>
            <person name="Roger A.J."/>
            <person name="Ruiz-Trillo I."/>
            <person name="Young S.K."/>
            <person name="Zeng Q."/>
            <person name="Gargeya S."/>
            <person name="Alvarado L."/>
            <person name="Berlin A."/>
            <person name="Chapman S.B."/>
            <person name="Chen Z."/>
            <person name="Freedman E."/>
            <person name="Gellesch M."/>
            <person name="Goldberg J."/>
            <person name="Griggs A."/>
            <person name="Gujja S."/>
            <person name="Heilman E."/>
            <person name="Heiman D."/>
            <person name="Howarth C."/>
            <person name="Mehta T."/>
            <person name="Neiman D."/>
            <person name="Pearson M."/>
            <person name="Roberts A."/>
            <person name="Saif S."/>
            <person name="Shea T."/>
            <person name="Shenoy N."/>
            <person name="Sisk P."/>
            <person name="Stolte C."/>
            <person name="Sykes S."/>
            <person name="White J."/>
            <person name="Yandava C."/>
            <person name="Haas B."/>
            <person name="Nusbaum C."/>
            <person name="Birren B."/>
        </authorList>
    </citation>
    <scope>NUCLEOTIDE SEQUENCE [LARGE SCALE GENOMIC DNA]</scope>
    <source>
        <strain evidence="10">ATCC 50818</strain>
    </source>
</reference>
<dbReference type="RefSeq" id="XP_004997759.1">
    <property type="nucleotide sequence ID" value="XM_004997702.1"/>
</dbReference>
<proteinExistence type="predicted"/>
<dbReference type="PROSITE" id="PS50011">
    <property type="entry name" value="PROTEIN_KINASE_DOM"/>
    <property type="match status" value="1"/>
</dbReference>
<keyword evidence="11" id="KW-1185">Reference proteome</keyword>
<dbReference type="GO" id="GO:0005524">
    <property type="term" value="F:ATP binding"/>
    <property type="evidence" value="ECO:0007669"/>
    <property type="project" value="UniProtKB-UniRule"/>
</dbReference>
<dbReference type="GO" id="GO:0035556">
    <property type="term" value="P:intracellular signal transduction"/>
    <property type="evidence" value="ECO:0007669"/>
    <property type="project" value="TreeGrafter"/>
</dbReference>
<evidence type="ECO:0000256" key="2">
    <source>
        <dbReference type="ARBA" id="ARBA00022679"/>
    </source>
</evidence>
<dbReference type="Pfam" id="PF00069">
    <property type="entry name" value="Pkinase"/>
    <property type="match status" value="1"/>
</dbReference>
<dbReference type="OrthoDB" id="193931at2759"/>
<feature type="compositionally biased region" description="Acidic residues" evidence="7">
    <location>
        <begin position="393"/>
        <end position="405"/>
    </location>
</feature>
<dbReference type="PANTHER" id="PTHR24346">
    <property type="entry name" value="MAP/MICROTUBULE AFFINITY-REGULATING KINASE"/>
    <property type="match status" value="1"/>
</dbReference>
<accession>F2TYX9</accession>
<evidence type="ECO:0000259" key="9">
    <source>
        <dbReference type="PROSITE" id="PS50032"/>
    </source>
</evidence>
<keyword evidence="2" id="KW-0808">Transferase</keyword>
<evidence type="ECO:0000313" key="11">
    <source>
        <dbReference type="Proteomes" id="UP000007799"/>
    </source>
</evidence>
<evidence type="ECO:0000256" key="5">
    <source>
        <dbReference type="ARBA" id="ARBA00022840"/>
    </source>
</evidence>
<dbReference type="AlphaFoldDB" id="F2TYX9"/>
<dbReference type="KEGG" id="sre:PTSG_01778"/>
<dbReference type="CDD" id="cd14003">
    <property type="entry name" value="STKc_AMPK-like"/>
    <property type="match status" value="1"/>
</dbReference>
<evidence type="ECO:0000256" key="6">
    <source>
        <dbReference type="PROSITE-ProRule" id="PRU10141"/>
    </source>
</evidence>
<dbReference type="InterPro" id="IPR008271">
    <property type="entry name" value="Ser/Thr_kinase_AS"/>
</dbReference>
<dbReference type="GO" id="GO:0004674">
    <property type="term" value="F:protein serine/threonine kinase activity"/>
    <property type="evidence" value="ECO:0007669"/>
    <property type="project" value="UniProtKB-KW"/>
</dbReference>
<dbReference type="PROSITE" id="PS00107">
    <property type="entry name" value="PROTEIN_KINASE_ATP"/>
    <property type="match status" value="1"/>
</dbReference>
<evidence type="ECO:0000256" key="4">
    <source>
        <dbReference type="ARBA" id="ARBA00022777"/>
    </source>
</evidence>
<dbReference type="PROSITE" id="PS00108">
    <property type="entry name" value="PROTEIN_KINASE_ST"/>
    <property type="match status" value="1"/>
</dbReference>
<dbReference type="eggNOG" id="KOG0583">
    <property type="taxonomic scope" value="Eukaryota"/>
</dbReference>
<evidence type="ECO:0000256" key="1">
    <source>
        <dbReference type="ARBA" id="ARBA00022527"/>
    </source>
</evidence>
<dbReference type="Gene3D" id="1.10.510.10">
    <property type="entry name" value="Transferase(Phosphotransferase) domain 1"/>
    <property type="match status" value="1"/>
</dbReference>
<dbReference type="PANTHER" id="PTHR24346:SF30">
    <property type="entry name" value="MATERNAL EMBRYONIC LEUCINE ZIPPER KINASE"/>
    <property type="match status" value="1"/>
</dbReference>
<organism evidence="11">
    <name type="scientific">Salpingoeca rosetta (strain ATCC 50818 / BSB-021)</name>
    <dbReference type="NCBI Taxonomy" id="946362"/>
    <lineage>
        <taxon>Eukaryota</taxon>
        <taxon>Choanoflagellata</taxon>
        <taxon>Craspedida</taxon>
        <taxon>Salpingoecidae</taxon>
        <taxon>Salpingoeca</taxon>
    </lineage>
</organism>
<feature type="domain" description="KA1" evidence="9">
    <location>
        <begin position="535"/>
        <end position="584"/>
    </location>
</feature>
<gene>
    <name evidence="10" type="ORF">PTSG_01778</name>
</gene>
<feature type="domain" description="Protein kinase" evidence="8">
    <location>
        <begin position="57"/>
        <end position="309"/>
    </location>
</feature>
<dbReference type="GO" id="GO:0005737">
    <property type="term" value="C:cytoplasm"/>
    <property type="evidence" value="ECO:0007669"/>
    <property type="project" value="TreeGrafter"/>
</dbReference>
<dbReference type="InParanoid" id="F2TYX9"/>
<dbReference type="OMA" id="THAIVCM"/>